<dbReference type="EC" id="6.1.1.3" evidence="13"/>
<sequence length="689" mass="77944">MSNLHPSARANIHPLAPSANSAHDNEASIAAHSDLASHAASVSDAIHVALPNGSIRSYPAGESIASIARSISSALGKSAIAGLLNGQLVDMSTPIFADAQLEIISSAHEASPAIYRISAAHLLAQAVQRLYGVDHVKLGGGAITEQGFYYDFELEHSLSEADLPAIEQMMKQIAAEHHPLQRRELDLSEAEKRFDPQQQPYQAQRLNELIAAEVQSIIVYEQGDYMELEKGPLLPSANRLQAFRLMSVAGAYWRGDSSSPVLQRIQGVSFAERAELEEHLQWLQEARRRDHRRLGRELKLFMFSDEAPGMPFYLPKGMLLRTELEQFSRKQQLQRGYEEVRTPFMMNQQLWEQSGHWDHYKDNMYFSEVDHEHFALKPMNCPGHMLIYKNELRSYRDLPMRMMEFGQVHRHEFSGALNGLMRVRTFCQDDAHIYARPQQIEAEIARAMELIDDMYNVFGFEYEIELSTRPDDYMGSEELWDQAEQALQNVLEARGVKYRINAGDGAFYGPKIDFHILDALRRSWQCGTIQLDFQMPEKFDLWYVGEDSVKYRPVVIHRAIYGSIDRFLGILTEHYAGAFPLWLAPVQVKVLLVSGHYEDYAFQVKSMLAQAGLRAEVDSSSNKLGYKMREAQQQKAPYIVVVGEQEQQSGSVSVRQHSASEQQQLPLAELISMLQAAIQEGQSIDAAAE</sequence>
<dbReference type="CDD" id="cd00860">
    <property type="entry name" value="ThrRS_anticodon"/>
    <property type="match status" value="1"/>
</dbReference>
<evidence type="ECO:0000259" key="16">
    <source>
        <dbReference type="PROSITE" id="PS51880"/>
    </source>
</evidence>
<evidence type="ECO:0000256" key="13">
    <source>
        <dbReference type="HAMAP-Rule" id="MF_00184"/>
    </source>
</evidence>
<dbReference type="Pfam" id="PF07973">
    <property type="entry name" value="tRNA_SAD"/>
    <property type="match status" value="1"/>
</dbReference>
<dbReference type="InterPro" id="IPR012947">
    <property type="entry name" value="tRNA_SAD"/>
</dbReference>
<dbReference type="CDD" id="cd01667">
    <property type="entry name" value="TGS_ThrRS"/>
    <property type="match status" value="1"/>
</dbReference>
<keyword evidence="4 13" id="KW-0436">Ligase</keyword>
<evidence type="ECO:0000256" key="12">
    <source>
        <dbReference type="ARBA" id="ARBA00049515"/>
    </source>
</evidence>
<dbReference type="Gene3D" id="3.10.20.30">
    <property type="match status" value="1"/>
</dbReference>
<dbReference type="InterPro" id="IPR002320">
    <property type="entry name" value="Thr-tRNA-ligase_IIa"/>
</dbReference>
<evidence type="ECO:0000256" key="11">
    <source>
        <dbReference type="ARBA" id="ARBA00023146"/>
    </source>
</evidence>
<dbReference type="PROSITE" id="PS50862">
    <property type="entry name" value="AA_TRNA_LIGASE_II"/>
    <property type="match status" value="1"/>
</dbReference>
<feature type="binding site" evidence="13">
    <location>
        <position position="381"/>
    </location>
    <ligand>
        <name>Zn(2+)</name>
        <dbReference type="ChEBI" id="CHEBI:29105"/>
        <note>catalytic</note>
    </ligand>
</feature>
<dbReference type="PANTHER" id="PTHR11451">
    <property type="entry name" value="THREONINE-TRNA LIGASE"/>
    <property type="match status" value="1"/>
</dbReference>
<dbReference type="Gene3D" id="3.30.54.20">
    <property type="match status" value="1"/>
</dbReference>
<keyword evidence="6 13" id="KW-0547">Nucleotide-binding</keyword>
<dbReference type="PROSITE" id="PS51880">
    <property type="entry name" value="TGS"/>
    <property type="match status" value="1"/>
</dbReference>
<evidence type="ECO:0000256" key="1">
    <source>
        <dbReference type="ARBA" id="ARBA00008226"/>
    </source>
</evidence>
<dbReference type="CDD" id="cd00771">
    <property type="entry name" value="ThrRS_core"/>
    <property type="match status" value="1"/>
</dbReference>
<dbReference type="InterPro" id="IPR033728">
    <property type="entry name" value="ThrRS_core"/>
</dbReference>
<dbReference type="InterPro" id="IPR004095">
    <property type="entry name" value="TGS"/>
</dbReference>
<dbReference type="SUPFAM" id="SSF52954">
    <property type="entry name" value="Class II aaRS ABD-related"/>
    <property type="match status" value="1"/>
</dbReference>
<dbReference type="Gene3D" id="3.40.50.800">
    <property type="entry name" value="Anticodon-binding domain"/>
    <property type="match status" value="1"/>
</dbReference>
<dbReference type="NCBIfam" id="TIGR00418">
    <property type="entry name" value="thrS"/>
    <property type="match status" value="1"/>
</dbReference>
<dbReference type="InterPro" id="IPR036621">
    <property type="entry name" value="Anticodon-bd_dom_sf"/>
</dbReference>
<comment type="cofactor">
    <cofactor evidence="13">
        <name>Zn(2+)</name>
        <dbReference type="ChEBI" id="CHEBI:29105"/>
    </cofactor>
    <text evidence="13">Binds 1 zinc ion per subunit.</text>
</comment>
<evidence type="ECO:0000256" key="14">
    <source>
        <dbReference type="SAM" id="MobiDB-lite"/>
    </source>
</evidence>
<dbReference type="GO" id="GO:0004829">
    <property type="term" value="F:threonine-tRNA ligase activity"/>
    <property type="evidence" value="ECO:0007669"/>
    <property type="project" value="UniProtKB-EC"/>
</dbReference>
<dbReference type="InterPro" id="IPR047246">
    <property type="entry name" value="ThrRS_anticodon"/>
</dbReference>
<keyword evidence="2 13" id="KW-0963">Cytoplasm</keyword>
<dbReference type="InterPro" id="IPR045864">
    <property type="entry name" value="aa-tRNA-synth_II/BPL/LPL"/>
</dbReference>
<keyword evidence="9 13" id="KW-0694">RNA-binding</keyword>
<dbReference type="Pfam" id="PF00587">
    <property type="entry name" value="tRNA-synt_2b"/>
    <property type="match status" value="1"/>
</dbReference>
<comment type="caution">
    <text evidence="17">The sequence shown here is derived from an EMBL/GenBank/DDBJ whole genome shotgun (WGS) entry which is preliminary data.</text>
</comment>
<keyword evidence="10 13" id="KW-0648">Protein biosynthesis</keyword>
<organism evidence="17 18">
    <name type="scientific">Paenibacillus wenxiniae</name>
    <dbReference type="NCBI Taxonomy" id="1636843"/>
    <lineage>
        <taxon>Bacteria</taxon>
        <taxon>Bacillati</taxon>
        <taxon>Bacillota</taxon>
        <taxon>Bacilli</taxon>
        <taxon>Bacillales</taxon>
        <taxon>Paenibacillaceae</taxon>
        <taxon>Paenibacillus</taxon>
    </lineage>
</organism>
<reference evidence="18" key="1">
    <citation type="journal article" date="2019" name="Int. J. Syst. Evol. Microbiol.">
        <title>The Global Catalogue of Microorganisms (GCM) 10K type strain sequencing project: providing services to taxonomists for standard genome sequencing and annotation.</title>
        <authorList>
            <consortium name="The Broad Institute Genomics Platform"/>
            <consortium name="The Broad Institute Genome Sequencing Center for Infectious Disease"/>
            <person name="Wu L."/>
            <person name="Ma J."/>
        </authorList>
    </citation>
    <scope>NUCLEOTIDE SEQUENCE [LARGE SCALE GENOMIC DNA]</scope>
    <source>
        <strain evidence="18">CCUG 54950</strain>
    </source>
</reference>
<evidence type="ECO:0000256" key="8">
    <source>
        <dbReference type="ARBA" id="ARBA00022840"/>
    </source>
</evidence>
<dbReference type="InterPro" id="IPR012675">
    <property type="entry name" value="Beta-grasp_dom_sf"/>
</dbReference>
<keyword evidence="3 13" id="KW-0820">tRNA-binding</keyword>
<dbReference type="SUPFAM" id="SSF55681">
    <property type="entry name" value="Class II aaRS and biotin synthetases"/>
    <property type="match status" value="1"/>
</dbReference>
<dbReference type="SMART" id="SM00863">
    <property type="entry name" value="tRNA_SAD"/>
    <property type="match status" value="1"/>
</dbReference>
<evidence type="ECO:0000256" key="2">
    <source>
        <dbReference type="ARBA" id="ARBA00022490"/>
    </source>
</evidence>
<evidence type="ECO:0000256" key="6">
    <source>
        <dbReference type="ARBA" id="ARBA00022741"/>
    </source>
</evidence>
<dbReference type="Gene3D" id="3.30.930.10">
    <property type="entry name" value="Bira Bifunctional Protein, Domain 2"/>
    <property type="match status" value="1"/>
</dbReference>
<keyword evidence="8 13" id="KW-0067">ATP-binding</keyword>
<comment type="caution">
    <text evidence="13">Lacks conserved residue(s) required for the propagation of feature annotation.</text>
</comment>
<feature type="binding site" evidence="13">
    <location>
        <position position="557"/>
    </location>
    <ligand>
        <name>Zn(2+)</name>
        <dbReference type="ChEBI" id="CHEBI:29105"/>
        <note>catalytic</note>
    </ligand>
</feature>
<dbReference type="InterPro" id="IPR018163">
    <property type="entry name" value="Thr/Ala-tRNA-synth_IIc_edit"/>
</dbReference>
<dbReference type="Gene3D" id="3.30.980.10">
    <property type="entry name" value="Threonyl-trna Synthetase, Chain A, domain 2"/>
    <property type="match status" value="1"/>
</dbReference>
<accession>A0ABW4RQC9</accession>
<evidence type="ECO:0000256" key="3">
    <source>
        <dbReference type="ARBA" id="ARBA00022555"/>
    </source>
</evidence>
<dbReference type="InterPro" id="IPR002314">
    <property type="entry name" value="aa-tRNA-synt_IIb"/>
</dbReference>
<comment type="subunit">
    <text evidence="13">Homodimer.</text>
</comment>
<dbReference type="RefSeq" id="WP_347323699.1">
    <property type="nucleotide sequence ID" value="NZ_JBCGUH010000002.1"/>
</dbReference>
<keyword evidence="11 13" id="KW-0030">Aminoacyl-tRNA synthetase</keyword>
<name>A0ABW4RQC9_9BACL</name>
<evidence type="ECO:0000256" key="7">
    <source>
        <dbReference type="ARBA" id="ARBA00022833"/>
    </source>
</evidence>
<evidence type="ECO:0000256" key="5">
    <source>
        <dbReference type="ARBA" id="ARBA00022723"/>
    </source>
</evidence>
<protein>
    <recommendedName>
        <fullName evidence="13">Threonine--tRNA ligase</fullName>
        <ecNumber evidence="13">6.1.1.3</ecNumber>
    </recommendedName>
    <alternativeName>
        <fullName evidence="13">Threonyl-tRNA synthetase</fullName>
        <shortName evidence="13">ThrRS</shortName>
    </alternativeName>
</protein>
<evidence type="ECO:0000313" key="18">
    <source>
        <dbReference type="Proteomes" id="UP001597233"/>
    </source>
</evidence>
<evidence type="ECO:0000259" key="15">
    <source>
        <dbReference type="PROSITE" id="PS50862"/>
    </source>
</evidence>
<dbReference type="HAMAP" id="MF_00184">
    <property type="entry name" value="Thr_tRNA_synth"/>
    <property type="match status" value="1"/>
</dbReference>
<comment type="catalytic activity">
    <reaction evidence="12 13">
        <text>tRNA(Thr) + L-threonine + ATP = L-threonyl-tRNA(Thr) + AMP + diphosphate + H(+)</text>
        <dbReference type="Rhea" id="RHEA:24624"/>
        <dbReference type="Rhea" id="RHEA-COMP:9670"/>
        <dbReference type="Rhea" id="RHEA-COMP:9704"/>
        <dbReference type="ChEBI" id="CHEBI:15378"/>
        <dbReference type="ChEBI" id="CHEBI:30616"/>
        <dbReference type="ChEBI" id="CHEBI:33019"/>
        <dbReference type="ChEBI" id="CHEBI:57926"/>
        <dbReference type="ChEBI" id="CHEBI:78442"/>
        <dbReference type="ChEBI" id="CHEBI:78534"/>
        <dbReference type="ChEBI" id="CHEBI:456215"/>
        <dbReference type="EC" id="6.1.1.3"/>
    </reaction>
</comment>
<dbReference type="InterPro" id="IPR004154">
    <property type="entry name" value="Anticodon-bd"/>
</dbReference>
<evidence type="ECO:0000256" key="9">
    <source>
        <dbReference type="ARBA" id="ARBA00022884"/>
    </source>
</evidence>
<dbReference type="Proteomes" id="UP001597233">
    <property type="component" value="Unassembled WGS sequence"/>
</dbReference>
<dbReference type="Pfam" id="PF03129">
    <property type="entry name" value="HGTP_anticodon"/>
    <property type="match status" value="1"/>
</dbReference>
<dbReference type="PANTHER" id="PTHR11451:SF44">
    <property type="entry name" value="THREONINE--TRNA LIGASE, CHLOROPLASTIC_MITOCHONDRIAL 2"/>
    <property type="match status" value="1"/>
</dbReference>
<feature type="domain" description="Aminoacyl-transfer RNA synthetases class-II family profile" evidence="15">
    <location>
        <begin position="315"/>
        <end position="580"/>
    </location>
</feature>
<evidence type="ECO:0000256" key="10">
    <source>
        <dbReference type="ARBA" id="ARBA00022917"/>
    </source>
</evidence>
<comment type="similarity">
    <text evidence="1 13">Belongs to the class-II aminoacyl-tRNA synthetase family.</text>
</comment>
<dbReference type="InterPro" id="IPR012676">
    <property type="entry name" value="TGS-like"/>
</dbReference>
<dbReference type="SUPFAM" id="SSF81271">
    <property type="entry name" value="TGS-like"/>
    <property type="match status" value="1"/>
</dbReference>
<feature type="region of interest" description="Disordered" evidence="14">
    <location>
        <begin position="1"/>
        <end position="24"/>
    </location>
</feature>
<keyword evidence="5 13" id="KW-0479">Metal-binding</keyword>
<comment type="subcellular location">
    <subcellularLocation>
        <location evidence="13">Cytoplasm</location>
    </subcellularLocation>
</comment>
<proteinExistence type="inferred from homology"/>
<dbReference type="EMBL" id="JBHUEH010000032">
    <property type="protein sequence ID" value="MFD1888030.1"/>
    <property type="molecule type" value="Genomic_DNA"/>
</dbReference>
<gene>
    <name evidence="13 17" type="primary">thrS</name>
    <name evidence="17" type="ORF">ACFSC9_21335</name>
</gene>
<dbReference type="InterPro" id="IPR006195">
    <property type="entry name" value="aa-tRNA-synth_II"/>
</dbReference>
<dbReference type="PRINTS" id="PR01047">
    <property type="entry name" value="TRNASYNTHTHR"/>
</dbReference>
<dbReference type="SUPFAM" id="SSF55186">
    <property type="entry name" value="ThrRS/AlaRS common domain"/>
    <property type="match status" value="1"/>
</dbReference>
<keyword evidence="7 13" id="KW-0862">Zinc</keyword>
<feature type="domain" description="TGS" evidence="16">
    <location>
        <begin position="44"/>
        <end position="105"/>
    </location>
</feature>
<feature type="binding site" evidence="13">
    <location>
        <position position="432"/>
    </location>
    <ligand>
        <name>Zn(2+)</name>
        <dbReference type="ChEBI" id="CHEBI:29105"/>
        <note>catalytic</note>
    </ligand>
</feature>
<evidence type="ECO:0000313" key="17">
    <source>
        <dbReference type="EMBL" id="MFD1888030.1"/>
    </source>
</evidence>
<evidence type="ECO:0000256" key="4">
    <source>
        <dbReference type="ARBA" id="ARBA00022598"/>
    </source>
</evidence>
<dbReference type="Pfam" id="PF02824">
    <property type="entry name" value="TGS"/>
    <property type="match status" value="1"/>
</dbReference>
<keyword evidence="18" id="KW-1185">Reference proteome</keyword>